<sequence>MYINIYRGIIVISQSCEMDQSMGNRFSLSISFSHTIFVLQLIVFSFIPFSSSTPFIVLHGISMACIDGGSMYYTMTLSSMTKVKGSCVEVGNGLFDSWMMPMNKQVADACSKVKRMPELKRGYNMVALSQGNMVGRGVIEECDGPPVKNFISVGGPDAGHASTYPCGKFPWCNTIGHFYGMGVYNDFAQTHLAPSGYIKIPSDIPGYLKGCRYLPRLNNEIKDKDSALRKKRFTSLQRLVLVLFQADTIILPQESSWFGYYPNGDFSKAVPMQQTDVYKKDLFGLQTLDKAKKIKFFKVPGIHLGITPPEIQKYMVPYMT</sequence>
<keyword evidence="2" id="KW-0812">Transmembrane</keyword>
<dbReference type="PANTHER" id="PTHR11247">
    <property type="entry name" value="PALMITOYL-PROTEIN THIOESTERASE/DOLICHYLDIPHOSPHATASE 1"/>
    <property type="match status" value="1"/>
</dbReference>
<feature type="transmembrane region" description="Helical" evidence="2">
    <location>
        <begin position="28"/>
        <end position="49"/>
    </location>
</feature>
<proteinExistence type="predicted"/>
<evidence type="ECO:0000313" key="4">
    <source>
        <dbReference type="Proteomes" id="UP001152484"/>
    </source>
</evidence>
<keyword evidence="2" id="KW-1133">Transmembrane helix</keyword>
<keyword evidence="1" id="KW-0378">Hydrolase</keyword>
<dbReference type="SUPFAM" id="SSF53474">
    <property type="entry name" value="alpha/beta-Hydrolases"/>
    <property type="match status" value="1"/>
</dbReference>
<name>A0A9P0YU65_CUSEU</name>
<evidence type="ECO:0000313" key="3">
    <source>
        <dbReference type="EMBL" id="CAH9075825.1"/>
    </source>
</evidence>
<dbReference type="Pfam" id="PF02089">
    <property type="entry name" value="Palm_thioest"/>
    <property type="match status" value="1"/>
</dbReference>
<dbReference type="EMBL" id="CAMAPE010000010">
    <property type="protein sequence ID" value="CAH9075825.1"/>
    <property type="molecule type" value="Genomic_DNA"/>
</dbReference>
<accession>A0A9P0YU65</accession>
<gene>
    <name evidence="3" type="ORF">CEURO_LOCUS5597</name>
</gene>
<dbReference type="AlphaFoldDB" id="A0A9P0YU65"/>
<dbReference type="Proteomes" id="UP001152484">
    <property type="component" value="Unassembled WGS sequence"/>
</dbReference>
<protein>
    <recommendedName>
        <fullName evidence="5">Palmitoyl-protein thioesterase 1</fullName>
    </recommendedName>
</protein>
<keyword evidence="2" id="KW-0472">Membrane</keyword>
<evidence type="ECO:0000256" key="2">
    <source>
        <dbReference type="SAM" id="Phobius"/>
    </source>
</evidence>
<dbReference type="PANTHER" id="PTHR11247:SF60">
    <property type="entry name" value="PALMITOYL-PROTEIN THIOESTERASE 1-LIKE"/>
    <property type="match status" value="1"/>
</dbReference>
<evidence type="ECO:0000256" key="1">
    <source>
        <dbReference type="ARBA" id="ARBA00022801"/>
    </source>
</evidence>
<comment type="caution">
    <text evidence="3">The sequence shown here is derived from an EMBL/GenBank/DDBJ whole genome shotgun (WGS) entry which is preliminary data.</text>
</comment>
<dbReference type="GO" id="GO:0016790">
    <property type="term" value="F:thiolester hydrolase activity"/>
    <property type="evidence" value="ECO:0007669"/>
    <property type="project" value="TreeGrafter"/>
</dbReference>
<dbReference type="Gene3D" id="3.40.50.1820">
    <property type="entry name" value="alpha/beta hydrolase"/>
    <property type="match status" value="1"/>
</dbReference>
<feature type="transmembrane region" description="Helical" evidence="2">
    <location>
        <begin position="55"/>
        <end position="74"/>
    </location>
</feature>
<organism evidence="3 4">
    <name type="scientific">Cuscuta europaea</name>
    <name type="common">European dodder</name>
    <dbReference type="NCBI Taxonomy" id="41803"/>
    <lineage>
        <taxon>Eukaryota</taxon>
        <taxon>Viridiplantae</taxon>
        <taxon>Streptophyta</taxon>
        <taxon>Embryophyta</taxon>
        <taxon>Tracheophyta</taxon>
        <taxon>Spermatophyta</taxon>
        <taxon>Magnoliopsida</taxon>
        <taxon>eudicotyledons</taxon>
        <taxon>Gunneridae</taxon>
        <taxon>Pentapetalae</taxon>
        <taxon>asterids</taxon>
        <taxon>lamiids</taxon>
        <taxon>Solanales</taxon>
        <taxon>Convolvulaceae</taxon>
        <taxon>Cuscuteae</taxon>
        <taxon>Cuscuta</taxon>
        <taxon>Cuscuta subgen. Cuscuta</taxon>
    </lineage>
</organism>
<keyword evidence="4" id="KW-1185">Reference proteome</keyword>
<evidence type="ECO:0008006" key="5">
    <source>
        <dbReference type="Google" id="ProtNLM"/>
    </source>
</evidence>
<dbReference type="OrthoDB" id="10263094at2759"/>
<reference evidence="3" key="1">
    <citation type="submission" date="2022-07" db="EMBL/GenBank/DDBJ databases">
        <authorList>
            <person name="Macas J."/>
            <person name="Novak P."/>
            <person name="Neumann P."/>
        </authorList>
    </citation>
    <scope>NUCLEOTIDE SEQUENCE</scope>
</reference>
<dbReference type="InterPro" id="IPR029058">
    <property type="entry name" value="AB_hydrolase_fold"/>
</dbReference>